<dbReference type="PROSITE" id="PS00134">
    <property type="entry name" value="TRYPSIN_HIS"/>
    <property type="match status" value="1"/>
</dbReference>
<comment type="similarity">
    <text evidence="1 6">Belongs to the peptidase S1B family.</text>
</comment>
<gene>
    <name evidence="8" type="primary">blaSE</name>
    <name evidence="8" type="ORF">ROSMUCSMR3_01787</name>
</gene>
<reference evidence="8 9" key="1">
    <citation type="submission" date="2017-03" db="EMBL/GenBank/DDBJ databases">
        <title>Genome Sequence of Roseovarius mucosus strain SMR3 Isolated from a culture of the Diatom Skeletonema marinoi.</title>
        <authorList>
            <person name="Topel M."/>
            <person name="Pinder M."/>
            <person name="Johansson O.N."/>
            <person name="Kourtchenko O."/>
            <person name="Godhe A."/>
            <person name="Clarke A.K."/>
        </authorList>
    </citation>
    <scope>NUCLEOTIDE SEQUENCE [LARGE SCALE GENOMIC DNA]</scope>
    <source>
        <strain evidence="8 9">SMR3</strain>
    </source>
</reference>
<protein>
    <recommendedName>
        <fullName evidence="6">Serine protease</fullName>
        <ecNumber evidence="6">3.4.21.-</ecNumber>
    </recommendedName>
</protein>
<dbReference type="EMBL" id="CP020474">
    <property type="protein sequence ID" value="ARE83264.1"/>
    <property type="molecule type" value="Genomic_DNA"/>
</dbReference>
<organism evidence="8 9">
    <name type="scientific">Roseovarius mucosus</name>
    <dbReference type="NCBI Taxonomy" id="215743"/>
    <lineage>
        <taxon>Bacteria</taxon>
        <taxon>Pseudomonadati</taxon>
        <taxon>Pseudomonadota</taxon>
        <taxon>Alphaproteobacteria</taxon>
        <taxon>Rhodobacterales</taxon>
        <taxon>Roseobacteraceae</taxon>
        <taxon>Roseovarius</taxon>
    </lineage>
</organism>
<dbReference type="PROSITE" id="PS50240">
    <property type="entry name" value="TRYPSIN_DOM"/>
    <property type="match status" value="1"/>
</dbReference>
<dbReference type="GO" id="GO:0006508">
    <property type="term" value="P:proteolysis"/>
    <property type="evidence" value="ECO:0007669"/>
    <property type="project" value="UniProtKB-KW"/>
</dbReference>
<dbReference type="OrthoDB" id="267336at2"/>
<dbReference type="Gene3D" id="2.40.10.10">
    <property type="entry name" value="Trypsin-like serine proteases"/>
    <property type="match status" value="2"/>
</dbReference>
<dbReference type="KEGG" id="rmm:ROSMUCSMR3_01787"/>
<dbReference type="RefSeq" id="WP_081507088.1">
    <property type="nucleotide sequence ID" value="NZ_CP020474.1"/>
</dbReference>
<keyword evidence="4 6" id="KW-0378">Hydrolase</keyword>
<keyword evidence="3 6" id="KW-0732">Signal</keyword>
<evidence type="ECO:0000256" key="1">
    <source>
        <dbReference type="ARBA" id="ARBA00008764"/>
    </source>
</evidence>
<dbReference type="Proteomes" id="UP000192273">
    <property type="component" value="Chromosome"/>
</dbReference>
<dbReference type="PRINTS" id="PR00839">
    <property type="entry name" value="V8PROTEASE"/>
</dbReference>
<evidence type="ECO:0000256" key="2">
    <source>
        <dbReference type="ARBA" id="ARBA00022670"/>
    </source>
</evidence>
<name>A0A1V0RNB3_9RHOB</name>
<dbReference type="InterPro" id="IPR043504">
    <property type="entry name" value="Peptidase_S1_PA_chymotrypsin"/>
</dbReference>
<feature type="chain" id="PRO_5011820140" description="Serine protease" evidence="6">
    <location>
        <begin position="24"/>
        <end position="273"/>
    </location>
</feature>
<dbReference type="InterPro" id="IPR001254">
    <property type="entry name" value="Trypsin_dom"/>
</dbReference>
<evidence type="ECO:0000256" key="6">
    <source>
        <dbReference type="RuleBase" id="RU004296"/>
    </source>
</evidence>
<keyword evidence="2 6" id="KW-0645">Protease</keyword>
<feature type="signal peptide" evidence="6">
    <location>
        <begin position="1"/>
        <end position="23"/>
    </location>
</feature>
<dbReference type="InterPro" id="IPR008256">
    <property type="entry name" value="Peptidase_S1B"/>
</dbReference>
<dbReference type="SUPFAM" id="SSF50494">
    <property type="entry name" value="Trypsin-like serine proteases"/>
    <property type="match status" value="1"/>
</dbReference>
<evidence type="ECO:0000256" key="3">
    <source>
        <dbReference type="ARBA" id="ARBA00022729"/>
    </source>
</evidence>
<feature type="domain" description="Peptidase S1" evidence="7">
    <location>
        <begin position="24"/>
        <end position="273"/>
    </location>
</feature>
<dbReference type="Pfam" id="PF13365">
    <property type="entry name" value="Trypsin_2"/>
    <property type="match status" value="1"/>
</dbReference>
<proteinExistence type="inferred from homology"/>
<dbReference type="InterPro" id="IPR018114">
    <property type="entry name" value="TRYPSIN_HIS"/>
</dbReference>
<dbReference type="PANTHER" id="PTHR15462">
    <property type="entry name" value="SERINE PROTEASE"/>
    <property type="match status" value="1"/>
</dbReference>
<keyword evidence="9" id="KW-1185">Reference proteome</keyword>
<evidence type="ECO:0000313" key="8">
    <source>
        <dbReference type="EMBL" id="ARE83264.1"/>
    </source>
</evidence>
<evidence type="ECO:0000313" key="9">
    <source>
        <dbReference type="Proteomes" id="UP000192273"/>
    </source>
</evidence>
<dbReference type="PANTHER" id="PTHR15462:SF8">
    <property type="entry name" value="SERINE PROTEASE"/>
    <property type="match status" value="1"/>
</dbReference>
<accession>A0A1V0RNB3</accession>
<sequence length="273" mass="28577">MTGWRTGLAALVALMLCPSGAMAQTSGLIRLTDRDDLFGWEAVGRVDLGRDGYCTGVLIAPDQVLTAAHCVYDRAQRAIGADVIQFRAGLRDGVVIAESGVARYVVAPGYDPAAGMQAENVRRDVALLQLSAPIPAALAAPFHLAGTLAPGQRVSVVSYGRDRDKAPSWQRECGLLWRSQGVMGFDCAVINGSSGAPVFARDGGRARILSLVSGGNWDGGESRAYGMDLPEIVAQLKQDLRAAASRPLAANPGFRRVTVGGDAAASGAKFARP</sequence>
<dbReference type="AlphaFoldDB" id="A0A1V0RNB3"/>
<dbReference type="InterPro" id="IPR050966">
    <property type="entry name" value="Glutamyl_endopeptidase"/>
</dbReference>
<dbReference type="EC" id="3.4.21.-" evidence="6"/>
<dbReference type="GO" id="GO:0004252">
    <property type="term" value="F:serine-type endopeptidase activity"/>
    <property type="evidence" value="ECO:0007669"/>
    <property type="project" value="InterPro"/>
</dbReference>
<evidence type="ECO:0000256" key="4">
    <source>
        <dbReference type="ARBA" id="ARBA00022801"/>
    </source>
</evidence>
<evidence type="ECO:0000259" key="7">
    <source>
        <dbReference type="PROSITE" id="PS50240"/>
    </source>
</evidence>
<dbReference type="InterPro" id="IPR009003">
    <property type="entry name" value="Peptidase_S1_PA"/>
</dbReference>
<evidence type="ECO:0000256" key="5">
    <source>
        <dbReference type="ARBA" id="ARBA00022825"/>
    </source>
</evidence>
<dbReference type="SMART" id="SM00020">
    <property type="entry name" value="Tryp_SPc"/>
    <property type="match status" value="1"/>
</dbReference>
<keyword evidence="5 6" id="KW-0720">Serine protease</keyword>